<organism evidence="7 8">
    <name type="scientific">Aureimonas fodinaquatilis</name>
    <dbReference type="NCBI Taxonomy" id="2565783"/>
    <lineage>
        <taxon>Bacteria</taxon>
        <taxon>Pseudomonadati</taxon>
        <taxon>Pseudomonadota</taxon>
        <taxon>Alphaproteobacteria</taxon>
        <taxon>Hyphomicrobiales</taxon>
        <taxon>Aurantimonadaceae</taxon>
        <taxon>Aureimonas</taxon>
    </lineage>
</organism>
<dbReference type="PRINTS" id="PR02008">
    <property type="entry name" value="RCMTFAMILY"/>
</dbReference>
<dbReference type="PROSITE" id="PS51686">
    <property type="entry name" value="SAM_MT_RSMB_NOP"/>
    <property type="match status" value="1"/>
</dbReference>
<evidence type="ECO:0000313" key="8">
    <source>
        <dbReference type="Proteomes" id="UP000324738"/>
    </source>
</evidence>
<dbReference type="PANTHER" id="PTHR22807">
    <property type="entry name" value="NOP2 YEAST -RELATED NOL1/NOP2/FMU SUN DOMAIN-CONTAINING"/>
    <property type="match status" value="1"/>
</dbReference>
<accession>A0A5B0E0G6</accession>
<evidence type="ECO:0000313" key="7">
    <source>
        <dbReference type="EMBL" id="KAA0972128.1"/>
    </source>
</evidence>
<dbReference type="OrthoDB" id="9810297at2"/>
<dbReference type="Gene3D" id="3.40.50.150">
    <property type="entry name" value="Vaccinia Virus protein VP39"/>
    <property type="match status" value="1"/>
</dbReference>
<keyword evidence="3 5" id="KW-0949">S-adenosyl-L-methionine</keyword>
<dbReference type="InterPro" id="IPR054728">
    <property type="entry name" value="RsmB-like_ferredoxin"/>
</dbReference>
<reference evidence="7 8" key="1">
    <citation type="submission" date="2019-08" db="EMBL/GenBank/DDBJ databases">
        <title>Aureimonas fodiniaquatilis sp. nov., isolated from a coal mine wastewater.</title>
        <authorList>
            <person name="Kim W."/>
        </authorList>
    </citation>
    <scope>NUCLEOTIDE SEQUENCE [LARGE SCALE GENOMIC DNA]</scope>
    <source>
        <strain evidence="7 8">CAU 1482</strain>
    </source>
</reference>
<dbReference type="RefSeq" id="WP_149297551.1">
    <property type="nucleotide sequence ID" value="NZ_VTWH01000001.1"/>
</dbReference>
<feature type="binding site" evidence="5">
    <location>
        <position position="305"/>
    </location>
    <ligand>
        <name>S-adenosyl-L-methionine</name>
        <dbReference type="ChEBI" id="CHEBI:59789"/>
    </ligand>
</feature>
<evidence type="ECO:0000256" key="4">
    <source>
        <dbReference type="ARBA" id="ARBA00022884"/>
    </source>
</evidence>
<dbReference type="InterPro" id="IPR023267">
    <property type="entry name" value="RCMT"/>
</dbReference>
<dbReference type="Pfam" id="PF01189">
    <property type="entry name" value="Methyltr_RsmB-F"/>
    <property type="match status" value="1"/>
</dbReference>
<keyword evidence="1 5" id="KW-0489">Methyltransferase</keyword>
<dbReference type="InterPro" id="IPR049560">
    <property type="entry name" value="MeTrfase_RsmB-F_NOP2_cat"/>
</dbReference>
<feature type="active site" description="Nucleophile" evidence="5">
    <location>
        <position position="358"/>
    </location>
</feature>
<name>A0A5B0E0G6_9HYPH</name>
<evidence type="ECO:0000256" key="1">
    <source>
        <dbReference type="ARBA" id="ARBA00022603"/>
    </source>
</evidence>
<proteinExistence type="inferred from homology"/>
<dbReference type="InterPro" id="IPR029063">
    <property type="entry name" value="SAM-dependent_MTases_sf"/>
</dbReference>
<dbReference type="GO" id="GO:0001510">
    <property type="term" value="P:RNA methylation"/>
    <property type="evidence" value="ECO:0007669"/>
    <property type="project" value="InterPro"/>
</dbReference>
<dbReference type="SUPFAM" id="SSF53335">
    <property type="entry name" value="S-adenosyl-L-methionine-dependent methyltransferases"/>
    <property type="match status" value="1"/>
</dbReference>
<dbReference type="AlphaFoldDB" id="A0A5B0E0G6"/>
<sequence length="431" mass="45875">MRLGGRIAAAIEVIEDMDRRKRPVADALKDWGLSHRFAGSGDRSAIGNIVYDTLRRRRSLGFRMGQDDTSSVVFGAVLASGLDADALVAALDGDRHAPALPADGSLARFSAISLAEAPAAVQADVPDWLAGPLQDSLGDNWVTEAQAFSERPPLDMRVNTLKAAREDVLAELAPFDATPCEISPVGLRIAPIASDGRHPNVQVERGFQTGAFEIQDEGSQLAALLSGAKPGDTVLDACAGAGGKTLALAAMMKGQGVLHAYDTDRQRLAPIWDRLARAGAGNVEVHAPRASLGHLHGTLDLVVADAPCSGAGTWRRRPDAKWRLSAAQLERRVAEQAKVLAMAEAFVRPGGRLVYITCSLLAQENALQVQSFLQQFPEFEAEDAARIWQETLPDSGARYHPSAIGAGCGLTMTPQKTGTDGFFFASLTRRG</sequence>
<dbReference type="EMBL" id="VTWH01000001">
    <property type="protein sequence ID" value="KAA0972128.1"/>
    <property type="molecule type" value="Genomic_DNA"/>
</dbReference>
<comment type="caution">
    <text evidence="7">The sequence shown here is derived from an EMBL/GenBank/DDBJ whole genome shotgun (WGS) entry which is preliminary data.</text>
</comment>
<keyword evidence="8" id="KW-1185">Reference proteome</keyword>
<evidence type="ECO:0000256" key="3">
    <source>
        <dbReference type="ARBA" id="ARBA00022691"/>
    </source>
</evidence>
<gene>
    <name evidence="7" type="ORF">FPY71_03155</name>
</gene>
<keyword evidence="4 5" id="KW-0694">RNA-binding</keyword>
<evidence type="ECO:0000256" key="5">
    <source>
        <dbReference type="PROSITE-ProRule" id="PRU01023"/>
    </source>
</evidence>
<dbReference type="GO" id="GO:0008173">
    <property type="term" value="F:RNA methyltransferase activity"/>
    <property type="evidence" value="ECO:0007669"/>
    <property type="project" value="InterPro"/>
</dbReference>
<dbReference type="Pfam" id="PF22458">
    <property type="entry name" value="RsmF-B_ferredox"/>
    <property type="match status" value="1"/>
</dbReference>
<keyword evidence="2 5" id="KW-0808">Transferase</keyword>
<evidence type="ECO:0000259" key="6">
    <source>
        <dbReference type="PROSITE" id="PS51686"/>
    </source>
</evidence>
<evidence type="ECO:0000256" key="2">
    <source>
        <dbReference type="ARBA" id="ARBA00022679"/>
    </source>
</evidence>
<dbReference type="PANTHER" id="PTHR22807:SF53">
    <property type="entry name" value="RIBOSOMAL RNA SMALL SUBUNIT METHYLTRANSFERASE B-RELATED"/>
    <property type="match status" value="1"/>
</dbReference>
<comment type="similarity">
    <text evidence="5">Belongs to the class I-like SAM-binding methyltransferase superfamily. RsmB/NOP family.</text>
</comment>
<dbReference type="CDD" id="cd02440">
    <property type="entry name" value="AdoMet_MTases"/>
    <property type="match status" value="1"/>
</dbReference>
<feature type="binding site" evidence="5">
    <location>
        <position position="262"/>
    </location>
    <ligand>
        <name>S-adenosyl-L-methionine</name>
        <dbReference type="ChEBI" id="CHEBI:59789"/>
    </ligand>
</feature>
<comment type="caution">
    <text evidence="5">Lacks conserved residue(s) required for the propagation of feature annotation.</text>
</comment>
<feature type="domain" description="SAM-dependent MTase RsmB/NOP-type" evidence="6">
    <location>
        <begin position="144"/>
        <end position="430"/>
    </location>
</feature>
<dbReference type="GO" id="GO:0003723">
    <property type="term" value="F:RNA binding"/>
    <property type="evidence" value="ECO:0007669"/>
    <property type="project" value="UniProtKB-UniRule"/>
</dbReference>
<dbReference type="InterPro" id="IPR001678">
    <property type="entry name" value="MeTrfase_RsmB-F_NOP2_dom"/>
</dbReference>
<protein>
    <submittedName>
        <fullName evidence="7">RsmB/NOP family class I SAM-dependent RNA methyltransferase</fullName>
    </submittedName>
</protein>
<dbReference type="Proteomes" id="UP000324738">
    <property type="component" value="Unassembled WGS sequence"/>
</dbReference>